<organism evidence="1 2">
    <name type="scientific">Prosthecobacter fluviatilis</name>
    <dbReference type="NCBI Taxonomy" id="445931"/>
    <lineage>
        <taxon>Bacteria</taxon>
        <taxon>Pseudomonadati</taxon>
        <taxon>Verrucomicrobiota</taxon>
        <taxon>Verrucomicrobiia</taxon>
        <taxon>Verrucomicrobiales</taxon>
        <taxon>Verrucomicrobiaceae</taxon>
        <taxon>Prosthecobacter</taxon>
    </lineage>
</organism>
<protein>
    <recommendedName>
        <fullName evidence="3">DUF883 domain-containing protein</fullName>
    </recommendedName>
</protein>
<reference evidence="2" key="1">
    <citation type="journal article" date="2019" name="Int. J. Syst. Evol. Microbiol.">
        <title>The Global Catalogue of Microorganisms (GCM) 10K type strain sequencing project: providing services to taxonomists for standard genome sequencing and annotation.</title>
        <authorList>
            <consortium name="The Broad Institute Genomics Platform"/>
            <consortium name="The Broad Institute Genome Sequencing Center for Infectious Disease"/>
            <person name="Wu L."/>
            <person name="Ma J."/>
        </authorList>
    </citation>
    <scope>NUCLEOTIDE SEQUENCE [LARGE SCALE GENOMIC DNA]</scope>
    <source>
        <strain evidence="2">CGMCC 4.1469</strain>
    </source>
</reference>
<name>A0ABW0KQ45_9BACT</name>
<proteinExistence type="predicted"/>
<gene>
    <name evidence="1" type="ORF">ACFQDI_07710</name>
</gene>
<dbReference type="RefSeq" id="WP_377165110.1">
    <property type="nucleotide sequence ID" value="NZ_JBHSMQ010000002.1"/>
</dbReference>
<evidence type="ECO:0000313" key="2">
    <source>
        <dbReference type="Proteomes" id="UP001596052"/>
    </source>
</evidence>
<keyword evidence="2" id="KW-1185">Reference proteome</keyword>
<dbReference type="EMBL" id="JBHSMQ010000002">
    <property type="protein sequence ID" value="MFC5454732.1"/>
    <property type="molecule type" value="Genomic_DNA"/>
</dbReference>
<accession>A0ABW0KQ45</accession>
<evidence type="ECO:0008006" key="3">
    <source>
        <dbReference type="Google" id="ProtNLM"/>
    </source>
</evidence>
<evidence type="ECO:0000313" key="1">
    <source>
        <dbReference type="EMBL" id="MFC5454732.1"/>
    </source>
</evidence>
<sequence>MNSTPNIQQALNDTAQDFRALGEAAKTDFKQLSHEAMELAQTKIIRPSAQLARNSAQRLEDQARRSAEVTKEKIDHMRGYVVENPGRALAGALAGGLVLGLLFRR</sequence>
<dbReference type="Proteomes" id="UP001596052">
    <property type="component" value="Unassembled WGS sequence"/>
</dbReference>
<comment type="caution">
    <text evidence="1">The sequence shown here is derived from an EMBL/GenBank/DDBJ whole genome shotgun (WGS) entry which is preliminary data.</text>
</comment>